<organism evidence="2 3">
    <name type="scientific">Myxococcus fulvus (strain ATCC BAA-855 / HW-1)</name>
    <dbReference type="NCBI Taxonomy" id="483219"/>
    <lineage>
        <taxon>Bacteria</taxon>
        <taxon>Pseudomonadati</taxon>
        <taxon>Myxococcota</taxon>
        <taxon>Myxococcia</taxon>
        <taxon>Myxococcales</taxon>
        <taxon>Cystobacterineae</taxon>
        <taxon>Myxococcaceae</taxon>
        <taxon>Myxococcus</taxon>
    </lineage>
</organism>
<dbReference type="STRING" id="483219.LILAB_30240"/>
<evidence type="ECO:0000256" key="1">
    <source>
        <dbReference type="SAM" id="MobiDB-lite"/>
    </source>
</evidence>
<protein>
    <submittedName>
        <fullName evidence="2">Putative lipoprotein</fullName>
    </submittedName>
</protein>
<name>F8CPG7_MYXFH</name>
<reference evidence="2 3" key="1">
    <citation type="journal article" date="2011" name="J. Bacteriol.">
        <title>Genome sequence of the halotolerant marine bacterium Myxococcus fulvus HW-1.</title>
        <authorList>
            <person name="Li Z.F."/>
            <person name="Li X."/>
            <person name="Liu H."/>
            <person name="Liu X."/>
            <person name="Han K."/>
            <person name="Wu Z.H."/>
            <person name="Hu W."/>
            <person name="Li F.F."/>
            <person name="Li Y.Z."/>
        </authorList>
    </citation>
    <scope>NUCLEOTIDE SEQUENCE [LARGE SCALE GENOMIC DNA]</scope>
    <source>
        <strain evidence="3">ATCC BAA-855 / HW-1</strain>
    </source>
</reference>
<feature type="region of interest" description="Disordered" evidence="1">
    <location>
        <begin position="49"/>
        <end position="68"/>
    </location>
</feature>
<keyword evidence="2" id="KW-0449">Lipoprotein</keyword>
<dbReference type="KEGG" id="mfu:LILAB_30240"/>
<dbReference type="AlphaFoldDB" id="F8CPG7"/>
<proteinExistence type="predicted"/>
<dbReference type="EMBL" id="CP002830">
    <property type="protein sequence ID" value="AEI67929.1"/>
    <property type="molecule type" value="Genomic_DNA"/>
</dbReference>
<dbReference type="Proteomes" id="UP000000488">
    <property type="component" value="Chromosome"/>
</dbReference>
<gene>
    <name evidence="2" type="ordered locus">LILAB_30240</name>
</gene>
<evidence type="ECO:0000313" key="3">
    <source>
        <dbReference type="Proteomes" id="UP000000488"/>
    </source>
</evidence>
<evidence type="ECO:0000313" key="2">
    <source>
        <dbReference type="EMBL" id="AEI67929.1"/>
    </source>
</evidence>
<accession>F8CPG7</accession>
<sequence>MVCYRIEPTGTTGTTGKVVLSTTRVQRTQMVLGSSTTVSYSDLSVAAINQEPGQTPRRDYDFPLSDCQ</sequence>
<dbReference type="HOGENOM" id="CLU_2789583_0_0_7"/>